<dbReference type="EMBL" id="JWZT01004055">
    <property type="protein sequence ID" value="KII64945.1"/>
    <property type="molecule type" value="Genomic_DNA"/>
</dbReference>
<keyword evidence="2" id="KW-1185">Reference proteome</keyword>
<name>A0A0C2MKM8_THEKT</name>
<accession>A0A0C2MKM8</accession>
<proteinExistence type="predicted"/>
<gene>
    <name evidence="1" type="ORF">RF11_08432</name>
</gene>
<comment type="caution">
    <text evidence="1">The sequence shown here is derived from an EMBL/GenBank/DDBJ whole genome shotgun (WGS) entry which is preliminary data.</text>
</comment>
<dbReference type="Proteomes" id="UP000031668">
    <property type="component" value="Unassembled WGS sequence"/>
</dbReference>
<dbReference type="AlphaFoldDB" id="A0A0C2MKM8"/>
<evidence type="ECO:0000313" key="1">
    <source>
        <dbReference type="EMBL" id="KII64945.1"/>
    </source>
</evidence>
<protein>
    <submittedName>
        <fullName evidence="1">Uncharacterized protein</fullName>
    </submittedName>
</protein>
<reference evidence="1 2" key="1">
    <citation type="journal article" date="2014" name="Genome Biol. Evol.">
        <title>The genome of the myxosporean Thelohanellus kitauei shows adaptations to nutrient acquisition within its fish host.</title>
        <authorList>
            <person name="Yang Y."/>
            <person name="Xiong J."/>
            <person name="Zhou Z."/>
            <person name="Huo F."/>
            <person name="Miao W."/>
            <person name="Ran C."/>
            <person name="Liu Y."/>
            <person name="Zhang J."/>
            <person name="Feng J."/>
            <person name="Wang M."/>
            <person name="Wang M."/>
            <person name="Wang L."/>
            <person name="Yao B."/>
        </authorList>
    </citation>
    <scope>NUCLEOTIDE SEQUENCE [LARGE SCALE GENOMIC DNA]</scope>
    <source>
        <strain evidence="1">Wuqing</strain>
    </source>
</reference>
<organism evidence="1 2">
    <name type="scientific">Thelohanellus kitauei</name>
    <name type="common">Myxosporean</name>
    <dbReference type="NCBI Taxonomy" id="669202"/>
    <lineage>
        <taxon>Eukaryota</taxon>
        <taxon>Metazoa</taxon>
        <taxon>Cnidaria</taxon>
        <taxon>Myxozoa</taxon>
        <taxon>Myxosporea</taxon>
        <taxon>Bivalvulida</taxon>
        <taxon>Platysporina</taxon>
        <taxon>Myxobolidae</taxon>
        <taxon>Thelohanellus</taxon>
    </lineage>
</organism>
<evidence type="ECO:0000313" key="2">
    <source>
        <dbReference type="Proteomes" id="UP000031668"/>
    </source>
</evidence>
<sequence>MEWNLAQTESEIKYEMLMIGDGGTNPPIIIEDIIVLLGHPRMNTKCKVEDIRTSKTSLQSLKQHIKTYHNISHQPQHIQLVFSRCNDYNPLDIKELKRYLKSCTESNL</sequence>